<protein>
    <submittedName>
        <fullName evidence="2">Uncharacterized protein</fullName>
    </submittedName>
</protein>
<accession>A0A9W9AFL8</accession>
<dbReference type="EMBL" id="JAOTPV010000006">
    <property type="protein sequence ID" value="KAJ4480847.1"/>
    <property type="molecule type" value="Genomic_DNA"/>
</dbReference>
<gene>
    <name evidence="2" type="ORF">J3R30DRAFT_3287655</name>
</gene>
<evidence type="ECO:0000313" key="2">
    <source>
        <dbReference type="EMBL" id="KAJ4480847.1"/>
    </source>
</evidence>
<dbReference type="Proteomes" id="UP001150266">
    <property type="component" value="Unassembled WGS sequence"/>
</dbReference>
<keyword evidence="3" id="KW-1185">Reference proteome</keyword>
<evidence type="ECO:0000256" key="1">
    <source>
        <dbReference type="SAM" id="SignalP"/>
    </source>
</evidence>
<reference evidence="2" key="1">
    <citation type="submission" date="2022-08" db="EMBL/GenBank/DDBJ databases">
        <title>A Global Phylogenomic Analysis of the Shiitake Genus Lentinula.</title>
        <authorList>
            <consortium name="DOE Joint Genome Institute"/>
            <person name="Sierra-Patev S."/>
            <person name="Min B."/>
            <person name="Naranjo-Ortiz M."/>
            <person name="Looney B."/>
            <person name="Konkel Z."/>
            <person name="Slot J.C."/>
            <person name="Sakamoto Y."/>
            <person name="Steenwyk J.L."/>
            <person name="Rokas A."/>
            <person name="Carro J."/>
            <person name="Camarero S."/>
            <person name="Ferreira P."/>
            <person name="Molpeceres G."/>
            <person name="Ruiz-Duenas F.J."/>
            <person name="Serrano A."/>
            <person name="Henrissat B."/>
            <person name="Drula E."/>
            <person name="Hughes K.W."/>
            <person name="Mata J.L."/>
            <person name="Ishikawa N.K."/>
            <person name="Vargas-Isla R."/>
            <person name="Ushijima S."/>
            <person name="Smith C.A."/>
            <person name="Ahrendt S."/>
            <person name="Andreopoulos W."/>
            <person name="He G."/>
            <person name="Labutti K."/>
            <person name="Lipzen A."/>
            <person name="Ng V."/>
            <person name="Riley R."/>
            <person name="Sandor L."/>
            <person name="Barry K."/>
            <person name="Martinez A.T."/>
            <person name="Xiao Y."/>
            <person name="Gibbons J.G."/>
            <person name="Terashima K."/>
            <person name="Grigoriev I.V."/>
            <person name="Hibbett D.S."/>
        </authorList>
    </citation>
    <scope>NUCLEOTIDE SEQUENCE</scope>
    <source>
        <strain evidence="2">JLM2183</strain>
    </source>
</reference>
<feature type="chain" id="PRO_5040840245" evidence="1">
    <location>
        <begin position="26"/>
        <end position="582"/>
    </location>
</feature>
<dbReference type="AlphaFoldDB" id="A0A9W9AFL8"/>
<sequence>MLISPASSLWALSLASSWVYNGVSAQTWCGKNYMITEPVTDPGGQFPISLTFAEPHLALRCGPAVKPYLPEDVDSHLTDPTFTSILLDTPVTFTNISGATVLSNASNSTSLSNLSLDVKVLLDGKTLTSGSVPLNTSKHTLPFSLSTLTPRTDAYNVTCIGLLPTGEQVLGSSLLTFLPEKPDGIGGVTKMDMRSGALLAKPPTGEDGPYEGIFPIGFYTQYGSYLATNLSISGVLKEQGCVHPVPDFDNVTVLDEVLDKMQEAGLWLMYDMRNTYQNSTSVTEQVNHIKSRPNLLLWYTADEPDGTSDPLNATALTKNLINTLDGGDGQGGAGYHPVSLVLNCENYFWSEYSNGADILLQDTYMIGNNVTFSNQWGTACTVDYGDCGCDNCKGSFADISTRMDEFYERAFIEGWELEKVVWTVPQGFGNDTYWTRFPTGEEWVVQSIVGINHGGLGVVSWDDPTPDDIKASASSLAKALTSGSSPLAAFILDPFTTFRQVTTQTGIDIGLWTLDGTTLMLAANMNYENATIEAAELGLGKGNDGFGGGLKKVFCSGVCDASDLKKSVIVLGSVSSGAFILA</sequence>
<dbReference type="OrthoDB" id="2338662at2759"/>
<feature type="signal peptide" evidence="1">
    <location>
        <begin position="1"/>
        <end position="25"/>
    </location>
</feature>
<comment type="caution">
    <text evidence="2">The sequence shown here is derived from an EMBL/GenBank/DDBJ whole genome shotgun (WGS) entry which is preliminary data.</text>
</comment>
<evidence type="ECO:0000313" key="3">
    <source>
        <dbReference type="Proteomes" id="UP001150266"/>
    </source>
</evidence>
<proteinExistence type="predicted"/>
<name>A0A9W9AFL8_9AGAR</name>
<keyword evidence="1" id="KW-0732">Signal</keyword>
<organism evidence="2 3">
    <name type="scientific">Lentinula aciculospora</name>
    <dbReference type="NCBI Taxonomy" id="153920"/>
    <lineage>
        <taxon>Eukaryota</taxon>
        <taxon>Fungi</taxon>
        <taxon>Dikarya</taxon>
        <taxon>Basidiomycota</taxon>
        <taxon>Agaricomycotina</taxon>
        <taxon>Agaricomycetes</taxon>
        <taxon>Agaricomycetidae</taxon>
        <taxon>Agaricales</taxon>
        <taxon>Marasmiineae</taxon>
        <taxon>Omphalotaceae</taxon>
        <taxon>Lentinula</taxon>
    </lineage>
</organism>